<comment type="similarity">
    <text evidence="4">Belongs to the peptidase S8 family.</text>
</comment>
<evidence type="ECO:0000256" key="1">
    <source>
        <dbReference type="ARBA" id="ARBA00022670"/>
    </source>
</evidence>
<keyword evidence="1" id="KW-0645">Protease</keyword>
<evidence type="ECO:0000256" key="2">
    <source>
        <dbReference type="ARBA" id="ARBA00022801"/>
    </source>
</evidence>
<evidence type="ECO:0000256" key="3">
    <source>
        <dbReference type="ARBA" id="ARBA00022825"/>
    </source>
</evidence>
<dbReference type="InterPro" id="IPR023828">
    <property type="entry name" value="Peptidase_S8_Ser-AS"/>
</dbReference>
<dbReference type="InterPro" id="IPR000209">
    <property type="entry name" value="Peptidase_S8/S53_dom"/>
</dbReference>
<dbReference type="Proteomes" id="UP001528411">
    <property type="component" value="Unassembled WGS sequence"/>
</dbReference>
<protein>
    <submittedName>
        <fullName evidence="6">S8 family serine peptidase</fullName>
    </submittedName>
</protein>
<keyword evidence="2" id="KW-0378">Hydrolase</keyword>
<keyword evidence="7" id="KW-1185">Reference proteome</keyword>
<gene>
    <name evidence="6" type="ORF">PN838_18225</name>
</gene>
<comment type="caution">
    <text evidence="6">The sequence shown here is derived from an EMBL/GenBank/DDBJ whole genome shotgun (WGS) entry which is preliminary data.</text>
</comment>
<dbReference type="PROSITE" id="PS51892">
    <property type="entry name" value="SUBTILASE"/>
    <property type="match status" value="1"/>
</dbReference>
<reference evidence="6 7" key="1">
    <citation type="submission" date="2023-01" db="EMBL/GenBank/DDBJ databases">
        <title>Psychrosphaera sp. nov., isolated from marine algae.</title>
        <authorList>
            <person name="Bayburt H."/>
            <person name="Choi B.J."/>
            <person name="Kim J.M."/>
            <person name="Choi D.G."/>
            <person name="Jeon C.O."/>
        </authorList>
    </citation>
    <scope>NUCLEOTIDE SEQUENCE [LARGE SCALE GENOMIC DNA]</scope>
    <source>
        <strain evidence="6 7">G1-22</strain>
    </source>
</reference>
<dbReference type="PANTHER" id="PTHR10795">
    <property type="entry name" value="PROPROTEIN CONVERTASE SUBTILISIN/KEXIN"/>
    <property type="match status" value="1"/>
</dbReference>
<dbReference type="Pfam" id="PF00082">
    <property type="entry name" value="Peptidase_S8"/>
    <property type="match status" value="1"/>
</dbReference>
<dbReference type="EMBL" id="JAQOMS010000002">
    <property type="protein sequence ID" value="MDC2890339.1"/>
    <property type="molecule type" value="Genomic_DNA"/>
</dbReference>
<evidence type="ECO:0000313" key="6">
    <source>
        <dbReference type="EMBL" id="MDC2890339.1"/>
    </source>
</evidence>
<evidence type="ECO:0000313" key="7">
    <source>
        <dbReference type="Proteomes" id="UP001528411"/>
    </source>
</evidence>
<dbReference type="InterPro" id="IPR020008">
    <property type="entry name" value="GlyGly_CTERM"/>
</dbReference>
<dbReference type="InterPro" id="IPR045051">
    <property type="entry name" value="SBT"/>
</dbReference>
<feature type="domain" description="Peptidase S8/S53" evidence="5">
    <location>
        <begin position="7"/>
        <end position="48"/>
    </location>
</feature>
<dbReference type="NCBIfam" id="TIGR03501">
    <property type="entry name" value="GlyGly_CTERM"/>
    <property type="match status" value="1"/>
</dbReference>
<dbReference type="SUPFAM" id="SSF52743">
    <property type="entry name" value="Subtilisin-like"/>
    <property type="match status" value="1"/>
</dbReference>
<dbReference type="PROSITE" id="PS00138">
    <property type="entry name" value="SUBTILASE_SER"/>
    <property type="match status" value="1"/>
</dbReference>
<organism evidence="6 7">
    <name type="scientific">Psychrosphaera algicola</name>
    <dbReference type="NCBI Taxonomy" id="3023714"/>
    <lineage>
        <taxon>Bacteria</taxon>
        <taxon>Pseudomonadati</taxon>
        <taxon>Pseudomonadota</taxon>
        <taxon>Gammaproteobacteria</taxon>
        <taxon>Alteromonadales</taxon>
        <taxon>Pseudoalteromonadaceae</taxon>
        <taxon>Psychrosphaera</taxon>
    </lineage>
</organism>
<evidence type="ECO:0000256" key="4">
    <source>
        <dbReference type="PROSITE-ProRule" id="PRU01240"/>
    </source>
</evidence>
<keyword evidence="3" id="KW-0720">Serine protease</keyword>
<sequence length="1072" mass="117414">MSQDWTVISGTSMASPHVAGAMALVRQANPDWTAAEVQSALQMTSQNTVRRNVEPDIAPEGLPATVHRAGSGRIDVAAAVKAGLIMDETVENFELANPVEGGDVRQLNLPQLMDSNCRGGVCSWLRTVTATEDGTWTITEGDWVYDRWTSLYEGEINIQNAKMEFYPSTFTLKAGESQSIIVKADIKDVQYQYDTRLTGSGDYEGLELWNNVYLTSSNATTPDSHWPVSINFDRKGMPENVNVTVNRDQGAYHVANLPMPVTSDIAYLGHGPVKADVTEITLPQDNNHKPIYSGPSTDWEGNEVLSTEHYKVDLIDIPENTARFVVEVLGHEAGPSVQENVGNVNGSLAIHIGIDTDGNGLPDFDNEWVCSSTTQIELNYCSLTKPNAGQYWVVYSNTSANMYDWAVEDIEFFEEWYGFSPDLLKDTYSIATAVVPMDQNNLSVTGPAANTEAKIGLDLSWDLDDLVEGDVAYGAFEIGSNNVSNAYGFVPLRLERGPDDVTITNKNRARGGETLDVSVHVVPNNTGMDRDIDLSLSLPEGVTLVEGSLNVNYPELAPGLVMDGNVIRLTGTQPDSSNWARSYKVTTSVEDELCQVPNYGSNDRGFVGLYENYGFTPEVGGSSIDWAGSWNDDWTEFSNQFELPLSQFWGEDGHINLFNNESYRKYSNLYLSPQGFVSFDNAWSGSQHAVSQPFPYLMNPYAPFIGVLWKGQTLLGAGFNQVIEALSTPLNIDYGDPSKMSGMMVAYAIDEASEQDDIIIEWLNSRSESIEASWFGENIVPDSERDDRYTFNLILHNGNRFGAGQFEIIMAYGGLDYADVGDYGSVGLHGNYGPIDIFGFPFGEEIGVNYAYNDLSSKLQENMAVCYDYTGPEASQFDVSFQVRVSELAAGKALDIELQSHVSGMGDVSIMSPVEVVGNLTVPQMNDLEVDENGSVDLLVAYVDSDINPNVISVEGEHISAVVHGHQIGSKVTITPEANWYGETEVMVKVADSSNPTDMGYSTFMLTVVSDGVAHVLGCMDSTATNYDAEATESNDSCQYAVAKQEKDSKGGSMAFLSLLLVPLLMFRRRTK</sequence>
<evidence type="ECO:0000259" key="5">
    <source>
        <dbReference type="Pfam" id="PF00082"/>
    </source>
</evidence>
<comment type="caution">
    <text evidence="4">Lacks conserved residue(s) required for the propagation of feature annotation.</text>
</comment>
<dbReference type="RefSeq" id="WP_272181557.1">
    <property type="nucleotide sequence ID" value="NZ_JAQOMS010000002.1"/>
</dbReference>
<name>A0ABT5FFL4_9GAMM</name>
<accession>A0ABT5FFL4</accession>
<dbReference type="Gene3D" id="3.40.50.200">
    <property type="entry name" value="Peptidase S8/S53 domain"/>
    <property type="match status" value="1"/>
</dbReference>
<proteinExistence type="inferred from homology"/>
<dbReference type="InterPro" id="IPR036852">
    <property type="entry name" value="Peptidase_S8/S53_dom_sf"/>
</dbReference>